<dbReference type="KEGG" id="ddh:Desde_2873"/>
<dbReference type="HOGENOM" id="CLU_079876_0_0_9"/>
<dbReference type="EMBL" id="CP003348">
    <property type="protein sequence ID" value="AFM01176.1"/>
    <property type="molecule type" value="Genomic_DNA"/>
</dbReference>
<evidence type="ECO:0000313" key="3">
    <source>
        <dbReference type="Proteomes" id="UP000006053"/>
    </source>
</evidence>
<organism evidence="2 3">
    <name type="scientific">Desulfitobacterium dehalogenans (strain ATCC 51507 / DSM 9161 / JW/IU-DC1)</name>
    <dbReference type="NCBI Taxonomy" id="756499"/>
    <lineage>
        <taxon>Bacteria</taxon>
        <taxon>Bacillati</taxon>
        <taxon>Bacillota</taxon>
        <taxon>Clostridia</taxon>
        <taxon>Eubacteriales</taxon>
        <taxon>Desulfitobacteriaceae</taxon>
        <taxon>Desulfitobacterium</taxon>
    </lineage>
</organism>
<dbReference type="eggNOG" id="COG3580">
    <property type="taxonomic scope" value="Bacteria"/>
</dbReference>
<keyword evidence="3" id="KW-1185">Reference proteome</keyword>
<accession>I4AB41</accession>
<proteinExistence type="predicted"/>
<dbReference type="RefSeq" id="WP_014794656.1">
    <property type="nucleotide sequence ID" value="NC_018017.1"/>
</dbReference>
<dbReference type="Proteomes" id="UP000006053">
    <property type="component" value="Chromosome"/>
</dbReference>
<reference evidence="2 3" key="2">
    <citation type="journal article" date="2015" name="J. Bacteriol.">
        <title>Genomic, proteomic, and biochemical analysis of the organohalide respiratory pathway in Desulfitobacterium dehalogenans.</title>
        <authorList>
            <person name="Kruse T."/>
            <person name="van de Pas B.A."/>
            <person name="Atteia A."/>
            <person name="Krab K."/>
            <person name="Hagen W.R."/>
            <person name="Goodwin L."/>
            <person name="Chain P."/>
            <person name="Boeren S."/>
            <person name="Maphosa F."/>
            <person name="Schraa G."/>
            <person name="de Vos W.M."/>
            <person name="van der Oost J."/>
            <person name="Smidt H."/>
            <person name="Stams A.J."/>
        </authorList>
    </citation>
    <scope>NUCLEOTIDE SEQUENCE [LARGE SCALE GENOMIC DNA]</scope>
    <source>
        <strain evidence="3">ATCC 51507 / DSM 9161 / JW/IU-DC1</strain>
    </source>
</reference>
<dbReference type="Gene3D" id="3.40.50.11900">
    <property type="match status" value="1"/>
</dbReference>
<gene>
    <name evidence="2" type="ordered locus">Desde_2873</name>
</gene>
<feature type="domain" description="DUF2229" evidence="1">
    <location>
        <begin position="3"/>
        <end position="246"/>
    </location>
</feature>
<evidence type="ECO:0000313" key="2">
    <source>
        <dbReference type="EMBL" id="AFM01176.1"/>
    </source>
</evidence>
<dbReference type="OrthoDB" id="9780120at2"/>
<dbReference type="InterPro" id="IPR051805">
    <property type="entry name" value="Dehydratase_Activator_Redct"/>
</dbReference>
<dbReference type="AlphaFoldDB" id="I4AB41"/>
<name>I4AB41_DESDJ</name>
<reference evidence="3" key="1">
    <citation type="submission" date="2012-06" db="EMBL/GenBank/DDBJ databases">
        <title>Complete sequence of Desulfitobacterium dehalogenans ATCC 51507.</title>
        <authorList>
            <person name="Lucas S."/>
            <person name="Han J."/>
            <person name="Lapidus A."/>
            <person name="Cheng J.-F."/>
            <person name="Goodwin L."/>
            <person name="Pitluck S."/>
            <person name="Peters L."/>
            <person name="Ovchinnikova G."/>
            <person name="Teshima H."/>
            <person name="Detter J.C."/>
            <person name="Han C."/>
            <person name="Tapia R."/>
            <person name="Land M."/>
            <person name="Hauser L."/>
            <person name="Kyrpides N."/>
            <person name="Ivanova N."/>
            <person name="Pagani I."/>
            <person name="Kruse T."/>
            <person name="de Vos W.M."/>
            <person name="Smidt H."/>
            <person name="Woyke T."/>
        </authorList>
    </citation>
    <scope>NUCLEOTIDE SEQUENCE [LARGE SCALE GENOMIC DNA]</scope>
    <source>
        <strain evidence="3">ATCC 51507 / DSM 9161 / JW/IU-DC1</strain>
    </source>
</reference>
<protein>
    <recommendedName>
        <fullName evidence="1">DUF2229 domain-containing protein</fullName>
    </recommendedName>
</protein>
<sequence length="369" mass="41965">MRLGFPRALLYYEYYPFWAGFFYKLGIELVTSPLTNREIMEIGLKKAPDDTCLPVKILVGHLTVLRGVEGIFLPRLVSMEQNTYHCPKILGLPESIFYALPAESKVYTVDINWRGGKREVINSLMAFGGGIGCSKGQIREAFAEAQRWQKAYQRMRNAGWSFEESMECFEALAEPMKLKDLGFSQEGSRRQKPAEFEDGWLLDHEAQAGSRENQPKIALVGHSYLTYESYANMNLLQRLREKAQVFVVENVGSAPIEEQHSKLQKKIFWSHAKKIFGAGSAYVEDPEIDGLIYLSCFGCGTDSMTNDLLARRARKNQKPYLVLTLDEHSGEAGLVTRIEAFLDMLERRKDYESHLSSYGERLDSHSSLT</sequence>
<dbReference type="STRING" id="756499.Desde_2873"/>
<dbReference type="InterPro" id="IPR010327">
    <property type="entry name" value="FldB/FldC_alpha/beta"/>
</dbReference>
<evidence type="ECO:0000259" key="1">
    <source>
        <dbReference type="Pfam" id="PF09989"/>
    </source>
</evidence>
<dbReference type="PANTHER" id="PTHR32329:SF2">
    <property type="entry name" value="BIFUNCTIONAL PROTEIN [INCLUDES 2-HYDROXYACYL-COA DEHYDRATASE (N-TER) AND ITS ACTIVATOR DOMAIN (C_TERM)"/>
    <property type="match status" value="1"/>
</dbReference>
<dbReference type="InterPro" id="IPR018709">
    <property type="entry name" value="CoA_activase_DUF2229"/>
</dbReference>
<dbReference type="PANTHER" id="PTHR32329">
    <property type="entry name" value="BIFUNCTIONAL PROTEIN [INCLUDES 2-HYDROXYACYL-COA DEHYDRATASE (N-TER) AND ITS ACTIVATOR DOMAIN (C_TERM)-RELATED"/>
    <property type="match status" value="1"/>
</dbReference>
<dbReference type="Pfam" id="PF06050">
    <property type="entry name" value="HGD-D"/>
    <property type="match status" value="1"/>
</dbReference>
<dbReference type="Pfam" id="PF09989">
    <property type="entry name" value="DUF2229"/>
    <property type="match status" value="1"/>
</dbReference>